<reference evidence="2" key="1">
    <citation type="submission" date="2022-07" db="EMBL/GenBank/DDBJ databases">
        <title>Draft genome sequence of Zalerion maritima ATCC 34329, a (micro)plastics degrading marine fungus.</title>
        <authorList>
            <person name="Paco A."/>
            <person name="Goncalves M.F.M."/>
            <person name="Rocha-Santos T.A.P."/>
            <person name="Alves A."/>
        </authorList>
    </citation>
    <scope>NUCLEOTIDE SEQUENCE</scope>
    <source>
        <strain evidence="2">ATCC 34329</strain>
    </source>
</reference>
<feature type="region of interest" description="Disordered" evidence="1">
    <location>
        <begin position="583"/>
        <end position="652"/>
    </location>
</feature>
<feature type="region of interest" description="Disordered" evidence="1">
    <location>
        <begin position="1"/>
        <end position="71"/>
    </location>
</feature>
<comment type="caution">
    <text evidence="2">The sequence shown here is derived from an EMBL/GenBank/DDBJ whole genome shotgun (WGS) entry which is preliminary data.</text>
</comment>
<feature type="compositionally biased region" description="Basic and acidic residues" evidence="1">
    <location>
        <begin position="739"/>
        <end position="750"/>
    </location>
</feature>
<feature type="compositionally biased region" description="Basic and acidic residues" evidence="1">
    <location>
        <begin position="627"/>
        <end position="639"/>
    </location>
</feature>
<organism evidence="2 3">
    <name type="scientific">Zalerion maritima</name>
    <dbReference type="NCBI Taxonomy" id="339359"/>
    <lineage>
        <taxon>Eukaryota</taxon>
        <taxon>Fungi</taxon>
        <taxon>Dikarya</taxon>
        <taxon>Ascomycota</taxon>
        <taxon>Pezizomycotina</taxon>
        <taxon>Sordariomycetes</taxon>
        <taxon>Lulworthiomycetidae</taxon>
        <taxon>Lulworthiales</taxon>
        <taxon>Lulworthiaceae</taxon>
        <taxon>Zalerion</taxon>
    </lineage>
</organism>
<feature type="region of interest" description="Disordered" evidence="1">
    <location>
        <begin position="739"/>
        <end position="882"/>
    </location>
</feature>
<name>A0AAD5RGH7_9PEZI</name>
<feature type="compositionally biased region" description="Polar residues" evidence="1">
    <location>
        <begin position="44"/>
        <end position="71"/>
    </location>
</feature>
<feature type="compositionally biased region" description="Polar residues" evidence="1">
    <location>
        <begin position="753"/>
        <end position="768"/>
    </location>
</feature>
<keyword evidence="3" id="KW-1185">Reference proteome</keyword>
<proteinExistence type="predicted"/>
<accession>A0AAD5RGH7</accession>
<evidence type="ECO:0000313" key="2">
    <source>
        <dbReference type="EMBL" id="KAJ2891912.1"/>
    </source>
</evidence>
<feature type="compositionally biased region" description="Acidic residues" evidence="1">
    <location>
        <begin position="849"/>
        <end position="863"/>
    </location>
</feature>
<protein>
    <submittedName>
        <fullName evidence="2">Uncharacterized protein</fullName>
    </submittedName>
</protein>
<feature type="compositionally biased region" description="Basic and acidic residues" evidence="1">
    <location>
        <begin position="864"/>
        <end position="873"/>
    </location>
</feature>
<evidence type="ECO:0000313" key="3">
    <source>
        <dbReference type="Proteomes" id="UP001201980"/>
    </source>
</evidence>
<evidence type="ECO:0000256" key="1">
    <source>
        <dbReference type="SAM" id="MobiDB-lite"/>
    </source>
</evidence>
<feature type="compositionally biased region" description="Polar residues" evidence="1">
    <location>
        <begin position="585"/>
        <end position="616"/>
    </location>
</feature>
<dbReference type="EMBL" id="JAKWBI020000948">
    <property type="protein sequence ID" value="KAJ2891912.1"/>
    <property type="molecule type" value="Genomic_DNA"/>
</dbReference>
<dbReference type="Proteomes" id="UP001201980">
    <property type="component" value="Unassembled WGS sequence"/>
</dbReference>
<dbReference type="AlphaFoldDB" id="A0AAD5RGH7"/>
<gene>
    <name evidence="2" type="ORF">MKZ38_010557</name>
</gene>
<sequence>MAETTPRGTKRIRQPSYPDGGNGHARVPAMVNALLHKKPRTTPRKQTSQGATMNLGATSHRPSQSLSSLDSVNLPQSGIVPEEAVIAASLQSSPIKKFSPDESVDAVFSKHGFPPDEAEVEARKTRKNRTMAKSREEKVKFVTKMTASSIEESMKTLSIDLMTDWVKDLMIGDHKDTDVASTEGGDSFDLIGAIAGINEIAIEFSSHLGPKDVLNLYSVSKDYHNTLNSNLASGLSAILARKASTALKVFPYKLYRSTCILLPANSDGWRNEDLLYKFGQAPMPRKIDIRYSTPNRPLKQHQGSYRAVPSLKWFQMVLLRSKCCRDILSCLARAGCRTPASTHETLLKIWLLMDVCTTRGRKAMLQNKQIFTEIDLWNAQHFVIKLGLRFNDPIYGPQEWTLPELMLGQRGLYTLWQLLTRDKFNRNAGLHEVVRMKVKYDMTLPFDWPWDTPNLTYFGVKPQEVGRGHLEGWGTGFRHLKRIDELVPYEAVRRRMGLDDHIVFMVLWGFVNMDTGENYVPLENELYLSDEEHQRMKGEPFNFTEHFVAKARYHAMTEEEKERYRRKYDDKNYTAADLGIESDDISTSNYNDESDSNNINANTLPNMNTRSASPNQDHSKLKVPKVRNRDSKPAPEQKLHNAPHQSKNIKAYDDEELKKLAEEAYEDDDLDYGWDGFIEAAQYELEWKEKCRKEILAKKKQEKKETRRKQHQRQRSVIENWTDAADVLACRRDCCATDNGHLDQASRERPSTPIRQRQSAVRISSAPTGNDADVSDLDLEMNSSSGSGSSGMVGLAQPRRIGRPQGPAPWPATTRSISMQGSGGTAFLGAQDSLDLTGGPYCYPQNEVTADDDSEYDGDDEEEGKGQGEDRPARLVGGLRGR</sequence>